<feature type="compositionally biased region" description="Polar residues" evidence="1">
    <location>
        <begin position="23"/>
        <end position="38"/>
    </location>
</feature>
<dbReference type="AlphaFoldDB" id="A0A8J2K164"/>
<keyword evidence="4" id="KW-1185">Reference proteome</keyword>
<evidence type="ECO:0000313" key="3">
    <source>
        <dbReference type="EMBL" id="CAG7717879.1"/>
    </source>
</evidence>
<sequence length="88" mass="10042">MKLNLGKIFFTWIFLESFANVSGNSENGKTSSMGTDNNDSAEDYEETEDPFMTELQSNYRNGLNHFLDFCTSTNSALTKINKRLEKIE</sequence>
<reference evidence="3" key="1">
    <citation type="submission" date="2021-06" db="EMBL/GenBank/DDBJ databases">
        <authorList>
            <person name="Hodson N. C."/>
            <person name="Mongue J. A."/>
            <person name="Jaron S. K."/>
        </authorList>
    </citation>
    <scope>NUCLEOTIDE SEQUENCE</scope>
</reference>
<name>A0A8J2K164_9HEXA</name>
<feature type="non-terminal residue" evidence="3">
    <location>
        <position position="1"/>
    </location>
</feature>
<organism evidence="3 4">
    <name type="scientific">Allacma fusca</name>
    <dbReference type="NCBI Taxonomy" id="39272"/>
    <lineage>
        <taxon>Eukaryota</taxon>
        <taxon>Metazoa</taxon>
        <taxon>Ecdysozoa</taxon>
        <taxon>Arthropoda</taxon>
        <taxon>Hexapoda</taxon>
        <taxon>Collembola</taxon>
        <taxon>Symphypleona</taxon>
        <taxon>Sminthuridae</taxon>
        <taxon>Allacma</taxon>
    </lineage>
</organism>
<accession>A0A8J2K164</accession>
<evidence type="ECO:0000256" key="2">
    <source>
        <dbReference type="SAM" id="SignalP"/>
    </source>
</evidence>
<dbReference type="Proteomes" id="UP000708208">
    <property type="component" value="Unassembled WGS sequence"/>
</dbReference>
<proteinExistence type="predicted"/>
<feature type="compositionally biased region" description="Acidic residues" evidence="1">
    <location>
        <begin position="39"/>
        <end position="48"/>
    </location>
</feature>
<gene>
    <name evidence="3" type="ORF">AFUS01_LOCUS7313</name>
</gene>
<keyword evidence="2" id="KW-0732">Signal</keyword>
<feature type="signal peptide" evidence="2">
    <location>
        <begin position="1"/>
        <end position="23"/>
    </location>
</feature>
<protein>
    <submittedName>
        <fullName evidence="3">Uncharacterized protein</fullName>
    </submittedName>
</protein>
<evidence type="ECO:0000313" key="4">
    <source>
        <dbReference type="Proteomes" id="UP000708208"/>
    </source>
</evidence>
<feature type="region of interest" description="Disordered" evidence="1">
    <location>
        <begin position="23"/>
        <end position="48"/>
    </location>
</feature>
<dbReference type="EMBL" id="CAJVCH010049293">
    <property type="protein sequence ID" value="CAG7717879.1"/>
    <property type="molecule type" value="Genomic_DNA"/>
</dbReference>
<feature type="chain" id="PRO_5035198659" evidence="2">
    <location>
        <begin position="24"/>
        <end position="88"/>
    </location>
</feature>
<comment type="caution">
    <text evidence="3">The sequence shown here is derived from an EMBL/GenBank/DDBJ whole genome shotgun (WGS) entry which is preliminary data.</text>
</comment>
<evidence type="ECO:0000256" key="1">
    <source>
        <dbReference type="SAM" id="MobiDB-lite"/>
    </source>
</evidence>